<dbReference type="AlphaFoldDB" id="A0AAJ0MLJ1"/>
<comment type="caution">
    <text evidence="2">The sequence shown here is derived from an EMBL/GenBank/DDBJ whole genome shotgun (WGS) entry which is preliminary data.</text>
</comment>
<name>A0AAJ0MLJ1_9PEZI</name>
<evidence type="ECO:0000313" key="3">
    <source>
        <dbReference type="Proteomes" id="UP001285908"/>
    </source>
</evidence>
<feature type="compositionally biased region" description="Basic and acidic residues" evidence="1">
    <location>
        <begin position="40"/>
        <end position="49"/>
    </location>
</feature>
<organism evidence="2 3">
    <name type="scientific">Neurospora hispaniola</name>
    <dbReference type="NCBI Taxonomy" id="588809"/>
    <lineage>
        <taxon>Eukaryota</taxon>
        <taxon>Fungi</taxon>
        <taxon>Dikarya</taxon>
        <taxon>Ascomycota</taxon>
        <taxon>Pezizomycotina</taxon>
        <taxon>Sordariomycetes</taxon>
        <taxon>Sordariomycetidae</taxon>
        <taxon>Sordariales</taxon>
        <taxon>Sordariaceae</taxon>
        <taxon>Neurospora</taxon>
    </lineage>
</organism>
<proteinExistence type="predicted"/>
<feature type="non-terminal residue" evidence="2">
    <location>
        <position position="72"/>
    </location>
</feature>
<accession>A0AAJ0MLJ1</accession>
<keyword evidence="3" id="KW-1185">Reference proteome</keyword>
<sequence length="72" mass="7881">MDAGHSAPRSPATNPSVAANIGMVERDWKTNLFVAQRPATQREEAEKWIPAEAVSRPLHGKKQGTERSIEAT</sequence>
<dbReference type="Proteomes" id="UP001285908">
    <property type="component" value="Unassembled WGS sequence"/>
</dbReference>
<evidence type="ECO:0000313" key="2">
    <source>
        <dbReference type="EMBL" id="KAK3484718.1"/>
    </source>
</evidence>
<feature type="compositionally biased region" description="Basic and acidic residues" evidence="1">
    <location>
        <begin position="63"/>
        <end position="72"/>
    </location>
</feature>
<reference evidence="2 3" key="1">
    <citation type="journal article" date="2023" name="Mol. Phylogenet. Evol.">
        <title>Genome-scale phylogeny and comparative genomics of the fungal order Sordariales.</title>
        <authorList>
            <person name="Hensen N."/>
            <person name="Bonometti L."/>
            <person name="Westerberg I."/>
            <person name="Brannstrom I.O."/>
            <person name="Guillou S."/>
            <person name="Cros-Aarteil S."/>
            <person name="Calhoun S."/>
            <person name="Haridas S."/>
            <person name="Kuo A."/>
            <person name="Mondo S."/>
            <person name="Pangilinan J."/>
            <person name="Riley R."/>
            <person name="LaButti K."/>
            <person name="Andreopoulos B."/>
            <person name="Lipzen A."/>
            <person name="Chen C."/>
            <person name="Yan M."/>
            <person name="Daum C."/>
            <person name="Ng V."/>
            <person name="Clum A."/>
            <person name="Steindorff A."/>
            <person name="Ohm R.A."/>
            <person name="Martin F."/>
            <person name="Silar P."/>
            <person name="Natvig D.O."/>
            <person name="Lalanne C."/>
            <person name="Gautier V."/>
            <person name="Ament-Velasquez S.L."/>
            <person name="Kruys A."/>
            <person name="Hutchinson M.I."/>
            <person name="Powell A.J."/>
            <person name="Barry K."/>
            <person name="Miller A.N."/>
            <person name="Grigoriev I.V."/>
            <person name="Debuchy R."/>
            <person name="Gladieux P."/>
            <person name="Hiltunen Thoren M."/>
            <person name="Johannesson H."/>
        </authorList>
    </citation>
    <scope>NUCLEOTIDE SEQUENCE [LARGE SCALE GENOMIC DNA]</scope>
    <source>
        <strain evidence="2 3">FGSC 10403</strain>
    </source>
</reference>
<dbReference type="GeneID" id="87871878"/>
<gene>
    <name evidence="2" type="ORF">B0T23DRAFT_286977</name>
</gene>
<dbReference type="EMBL" id="JAULSX010000014">
    <property type="protein sequence ID" value="KAK3484718.1"/>
    <property type="molecule type" value="Genomic_DNA"/>
</dbReference>
<dbReference type="RefSeq" id="XP_062687812.1">
    <property type="nucleotide sequence ID" value="XM_062834256.1"/>
</dbReference>
<evidence type="ECO:0000256" key="1">
    <source>
        <dbReference type="SAM" id="MobiDB-lite"/>
    </source>
</evidence>
<protein>
    <submittedName>
        <fullName evidence="2">Uncharacterized protein</fullName>
    </submittedName>
</protein>
<feature type="region of interest" description="Disordered" evidence="1">
    <location>
        <begin position="39"/>
        <end position="72"/>
    </location>
</feature>